<name>A0ABP9QIH6_9RHOO</name>
<comment type="caution">
    <text evidence="1">The sequence shown here is derived from an EMBL/GenBank/DDBJ whole genome shotgun (WGS) entry which is preliminary data.</text>
</comment>
<dbReference type="EMBL" id="BAABLD010000005">
    <property type="protein sequence ID" value="GAA5162178.1"/>
    <property type="molecule type" value="Genomic_DNA"/>
</dbReference>
<dbReference type="Proteomes" id="UP001500547">
    <property type="component" value="Unassembled WGS sequence"/>
</dbReference>
<proteinExistence type="predicted"/>
<evidence type="ECO:0000313" key="1">
    <source>
        <dbReference type="EMBL" id="GAA5162178.1"/>
    </source>
</evidence>
<protein>
    <submittedName>
        <fullName evidence="1">Uncharacterized protein</fullName>
    </submittedName>
</protein>
<keyword evidence="2" id="KW-1185">Reference proteome</keyword>
<sequence length="137" mass="16033">MGHRTIVYGHVLLFPSREAWPNADEINANALQALPETDEWPFLVRSMFSISENQNVNLAYEYRVLHFGASYKEIEFEWDEWLQKFERFLSTLLGVTAIVHMESDHFGNHAYEWVCQPPAEPLPPMAWEFQGGQRNFT</sequence>
<accession>A0ABP9QIH6</accession>
<reference evidence="2" key="1">
    <citation type="journal article" date="2019" name="Int. J. Syst. Evol. Microbiol.">
        <title>The Global Catalogue of Microorganisms (GCM) 10K type strain sequencing project: providing services to taxonomists for standard genome sequencing and annotation.</title>
        <authorList>
            <consortium name="The Broad Institute Genomics Platform"/>
            <consortium name="The Broad Institute Genome Sequencing Center for Infectious Disease"/>
            <person name="Wu L."/>
            <person name="Ma J."/>
        </authorList>
    </citation>
    <scope>NUCLEOTIDE SEQUENCE [LARGE SCALE GENOMIC DNA]</scope>
    <source>
        <strain evidence="2">JCM 18715</strain>
    </source>
</reference>
<dbReference type="RefSeq" id="WP_345532029.1">
    <property type="nucleotide sequence ID" value="NZ_BAABLD010000005.1"/>
</dbReference>
<evidence type="ECO:0000313" key="2">
    <source>
        <dbReference type="Proteomes" id="UP001500547"/>
    </source>
</evidence>
<gene>
    <name evidence="1" type="ORF">GCM10025770_12610</name>
</gene>
<organism evidence="1 2">
    <name type="scientific">Viridibacterium curvum</name>
    <dbReference type="NCBI Taxonomy" id="1101404"/>
    <lineage>
        <taxon>Bacteria</taxon>
        <taxon>Pseudomonadati</taxon>
        <taxon>Pseudomonadota</taxon>
        <taxon>Betaproteobacteria</taxon>
        <taxon>Rhodocyclales</taxon>
        <taxon>Rhodocyclaceae</taxon>
        <taxon>Viridibacterium</taxon>
    </lineage>
</organism>